<dbReference type="InterPro" id="IPR011050">
    <property type="entry name" value="Pectin_lyase_fold/virulence"/>
</dbReference>
<accession>A0A6N9YSC9</accession>
<reference evidence="4 5" key="1">
    <citation type="submission" date="2020-02" db="EMBL/GenBank/DDBJ databases">
        <authorList>
            <person name="Li X.-J."/>
            <person name="Feng X.-M."/>
        </authorList>
    </citation>
    <scope>NUCLEOTIDE SEQUENCE [LARGE SCALE GENOMIC DNA]</scope>
    <source>
        <strain evidence="4 5">CGMCC 4.7225</strain>
    </source>
</reference>
<dbReference type="SUPFAM" id="SSF51126">
    <property type="entry name" value="Pectin lyase-like"/>
    <property type="match status" value="1"/>
</dbReference>
<keyword evidence="2" id="KW-0732">Signal</keyword>
<organism evidence="4 5">
    <name type="scientific">Phytoactinopolyspora alkaliphila</name>
    <dbReference type="NCBI Taxonomy" id="1783498"/>
    <lineage>
        <taxon>Bacteria</taxon>
        <taxon>Bacillati</taxon>
        <taxon>Actinomycetota</taxon>
        <taxon>Actinomycetes</taxon>
        <taxon>Jiangellales</taxon>
        <taxon>Jiangellaceae</taxon>
        <taxon>Phytoactinopolyspora</taxon>
    </lineage>
</organism>
<feature type="chain" id="PRO_5027046936" description="Rhamnogalacturonase A/B/Epimerase-like pectate lyase domain-containing protein" evidence="2">
    <location>
        <begin position="37"/>
        <end position="631"/>
    </location>
</feature>
<dbReference type="PROSITE" id="PS51318">
    <property type="entry name" value="TAT"/>
    <property type="match status" value="1"/>
</dbReference>
<dbReference type="Proteomes" id="UP000469185">
    <property type="component" value="Unassembled WGS sequence"/>
</dbReference>
<dbReference type="Gene3D" id="2.160.20.10">
    <property type="entry name" value="Single-stranded right-handed beta-helix, Pectin lyase-like"/>
    <property type="match status" value="1"/>
</dbReference>
<dbReference type="EMBL" id="JAAGOB010000014">
    <property type="protein sequence ID" value="NED97865.1"/>
    <property type="molecule type" value="Genomic_DNA"/>
</dbReference>
<dbReference type="RefSeq" id="WP_163820657.1">
    <property type="nucleotide sequence ID" value="NZ_JAAGOB010000014.1"/>
</dbReference>
<sequence length="631" mass="65748">MTQTSNKPTMLSRRQAALAAIAGGAALGTVALPANAAPPLRRPTRYAGAVRDVRDHGAIGDGVTDDTAAIQAALDALDDGEGLYFPAGTFVVSPSTTTDFILRIKTKNVSIFGESRETSIIRIKDGSGPYWGILGSLTAAEHWEIRNLGFDHNQQNNPLATDAEYWRPTLRYTVACYPGDSDTICVDTIDVLNCDSVVSLYFPSSGPRSRSVTVSNSRWLACDSQSSASYSYDQSLINVAGESIIITGCTFQGARWEKAPATAMELHGTTVSVIGNTITGFQTGVNLTGISRGGTDYGLTCIGNSVEASRFGITIWSGQFSGQEEIPPIGLAGVLVAGNSITMRTDLYPEAYTSPRGAAVTFFPYSLSLDLASVSIVDNMISYGDGVTIPALRQGTPGIYAAAISVPTSGSSAAKPLLAQLEISGNTVRHAPFAALAVTCAPLMGFHASGNNFLDCGVSSGAPGTPFGHVVILDGEFLDDPVMTGGKIAIHADTTCSSVIYYRDRTEDPKPLVLSTMIDIRSADSSSCGDYVSVYPGSSVQIASHVGGVVKRMPPLATPGSRVTTDGQLVHEFVGGGWVTRGAGTAAPTSGTHTRGSTVTNEAPAPGGVTGWICVESGDPGVWKGFGSIES</sequence>
<dbReference type="InterPro" id="IPR024535">
    <property type="entry name" value="RHGA/B-epi-like_pectate_lyase"/>
</dbReference>
<gene>
    <name evidence="4" type="ORF">G1H11_21435</name>
</gene>
<name>A0A6N9YSC9_9ACTN</name>
<feature type="signal peptide" evidence="2">
    <location>
        <begin position="1"/>
        <end position="36"/>
    </location>
</feature>
<evidence type="ECO:0000256" key="1">
    <source>
        <dbReference type="SAM" id="MobiDB-lite"/>
    </source>
</evidence>
<dbReference type="InterPro" id="IPR012334">
    <property type="entry name" value="Pectin_lyas_fold"/>
</dbReference>
<dbReference type="Gene3D" id="3.30.750.60">
    <property type="entry name" value="Endosialidase, N-terminal extension domain"/>
    <property type="match status" value="1"/>
</dbReference>
<evidence type="ECO:0000259" key="3">
    <source>
        <dbReference type="Pfam" id="PF12708"/>
    </source>
</evidence>
<feature type="compositionally biased region" description="Polar residues" evidence="1">
    <location>
        <begin position="587"/>
        <end position="601"/>
    </location>
</feature>
<feature type="domain" description="Rhamnogalacturonase A/B/Epimerase-like pectate lyase" evidence="3">
    <location>
        <begin position="51"/>
        <end position="284"/>
    </location>
</feature>
<evidence type="ECO:0000313" key="5">
    <source>
        <dbReference type="Proteomes" id="UP000469185"/>
    </source>
</evidence>
<feature type="region of interest" description="Disordered" evidence="1">
    <location>
        <begin position="581"/>
        <end position="603"/>
    </location>
</feature>
<protein>
    <recommendedName>
        <fullName evidence="3">Rhamnogalacturonase A/B/Epimerase-like pectate lyase domain-containing protein</fullName>
    </recommendedName>
</protein>
<dbReference type="AlphaFoldDB" id="A0A6N9YSC9"/>
<dbReference type="InterPro" id="IPR006311">
    <property type="entry name" value="TAT_signal"/>
</dbReference>
<comment type="caution">
    <text evidence="4">The sequence shown here is derived from an EMBL/GenBank/DDBJ whole genome shotgun (WGS) entry which is preliminary data.</text>
</comment>
<evidence type="ECO:0000256" key="2">
    <source>
        <dbReference type="SAM" id="SignalP"/>
    </source>
</evidence>
<proteinExistence type="predicted"/>
<dbReference type="Pfam" id="PF12708">
    <property type="entry name" value="Pect-lyase_RHGA_epim"/>
    <property type="match status" value="1"/>
</dbReference>
<evidence type="ECO:0000313" key="4">
    <source>
        <dbReference type="EMBL" id="NED97865.1"/>
    </source>
</evidence>
<keyword evidence="5" id="KW-1185">Reference proteome</keyword>